<dbReference type="KEGG" id="cke:B5M06_13230"/>
<protein>
    <submittedName>
        <fullName evidence="2">Uncharacterized protein</fullName>
    </submittedName>
</protein>
<dbReference type="PIRSF" id="PIRSF007056">
    <property type="entry name" value="UCP007056"/>
    <property type="match status" value="1"/>
</dbReference>
<gene>
    <name evidence="2" type="ORF">B5M06_13230</name>
</gene>
<dbReference type="InterPro" id="IPR012036">
    <property type="entry name" value="Phage_Mu_Gp28"/>
</dbReference>
<evidence type="ECO:0000256" key="1">
    <source>
        <dbReference type="SAM" id="MobiDB-lite"/>
    </source>
</evidence>
<evidence type="ECO:0000313" key="2">
    <source>
        <dbReference type="EMBL" id="AQZ99070.1"/>
    </source>
</evidence>
<feature type="region of interest" description="Disordered" evidence="1">
    <location>
        <begin position="493"/>
        <end position="513"/>
    </location>
</feature>
<evidence type="ECO:0000313" key="3">
    <source>
        <dbReference type="Proteomes" id="UP000242792"/>
    </source>
</evidence>
<reference evidence="2 3" key="1">
    <citation type="submission" date="2017-03" db="EMBL/GenBank/DDBJ databases">
        <title>Rapid Whole Genome Sequencing of Comamonas kerstersii Causing Continuous ambulatory Peritoneal Dialysis-Associated Peritonitis.</title>
        <authorList>
            <person name="Zheng B."/>
        </authorList>
    </citation>
    <scope>NUCLEOTIDE SEQUENCE [LARGE SCALE GENOMIC DNA]</scope>
    <source>
        <strain evidence="2 3">8943</strain>
    </source>
</reference>
<dbReference type="Gene3D" id="3.40.50.300">
    <property type="entry name" value="P-loop containing nucleotide triphosphate hydrolases"/>
    <property type="match status" value="1"/>
</dbReference>
<dbReference type="RefSeq" id="WP_054066366.1">
    <property type="nucleotide sequence ID" value="NZ_CP020121.1"/>
</dbReference>
<dbReference type="GeneID" id="83040282"/>
<dbReference type="Gene3D" id="3.30.420.240">
    <property type="match status" value="1"/>
</dbReference>
<proteinExistence type="predicted"/>
<dbReference type="OrthoDB" id="5827905at2"/>
<dbReference type="Proteomes" id="UP000242792">
    <property type="component" value="Chromosome"/>
</dbReference>
<dbReference type="Pfam" id="PF03237">
    <property type="entry name" value="Terminase_6N"/>
    <property type="match status" value="1"/>
</dbReference>
<accession>A0A1V0BGL0</accession>
<dbReference type="AlphaFoldDB" id="A0A1V0BGL0"/>
<dbReference type="EMBL" id="CP020121">
    <property type="protein sequence ID" value="AQZ99070.1"/>
    <property type="molecule type" value="Genomic_DNA"/>
</dbReference>
<dbReference type="InterPro" id="IPR027417">
    <property type="entry name" value="P-loop_NTPase"/>
</dbReference>
<name>A0A1V0BGL0_9BURK</name>
<organism evidence="2 3">
    <name type="scientific">Comamonas kerstersii</name>
    <dbReference type="NCBI Taxonomy" id="225992"/>
    <lineage>
        <taxon>Bacteria</taxon>
        <taxon>Pseudomonadati</taxon>
        <taxon>Pseudomonadota</taxon>
        <taxon>Betaproteobacteria</taxon>
        <taxon>Burkholderiales</taxon>
        <taxon>Comamonadaceae</taxon>
        <taxon>Comamonas</taxon>
    </lineage>
</organism>
<sequence length="513" mass="57653">MEQVTPELQAPEPTELSQAIFMAYQVKWVEDMAPVKIMEKSRRIGLSYAEAADDVLYAASAEGANVYYISYNKEMTQGFIQDCAGWAKAFNAAASQIQESVLEEEDKQILSYSIHFDSGHKIQAFTSNPRNLRSKGRPGERLVIDEAAFVDDIKELLKAAMAMTMWGGQIRIISTHNGEDNPFNELITDVRAGRYPYSLHRVDFDDALRDGLYRKICAVSKRPWSREGEAQWRQEIINRYRPNEGEELFCIPAQGGGAWLTRVQVESRMVEAPVIRFTGTKAFNQSSPEVRKALMQDWIDETLRPLLKKLTPELRHALGMDFARTGDLSVLAPVEVAANLHERVPFLVELKNVPYKQQEQVLFAICDALPRCSGIVIDSRGNGSYIGESAEDRYGAMVLKLMPTEGWYRDNMPGYKAAFEDGTITLPKHDGLLQDHRAFRLVRGVARIPEGKTEGDSHGDRAMACVYAHAAAKLKIIPIDYIPVPTHARGFDHRADPSAVDDNDWAMPEAEGW</sequence>